<protein>
    <submittedName>
        <fullName evidence="2">Uncharacterized protein</fullName>
    </submittedName>
</protein>
<proteinExistence type="predicted"/>
<keyword evidence="1" id="KW-1133">Transmembrane helix</keyword>
<keyword evidence="1" id="KW-0472">Membrane</keyword>
<dbReference type="AlphaFoldDB" id="A0A654IAY5"/>
<reference evidence="2" key="1">
    <citation type="submission" date="2019-11" db="EMBL/GenBank/DDBJ databases">
        <authorList>
            <person name="Falquet L."/>
            <person name="Falquet L."/>
        </authorList>
    </citation>
    <scope>NUCLEOTIDE SEQUENCE</scope>
    <source>
        <strain evidence="2">G5813/1+2</strain>
    </source>
</reference>
<evidence type="ECO:0000256" key="1">
    <source>
        <dbReference type="SAM" id="Phobius"/>
    </source>
</evidence>
<gene>
    <name evidence="2" type="ORF">MF5292_00485</name>
</gene>
<feature type="transmembrane region" description="Helical" evidence="1">
    <location>
        <begin position="12"/>
        <end position="33"/>
    </location>
</feature>
<accession>A0A654IAY5</accession>
<sequence>MKNRLASFKKVLRFIIMLILILVLLTGIGFSSYKIANNVSYGAKFVGGYQALVGVYDKTKNQEEDIPNGDAFKGAESLEKKLSPFSDNTIETQQAGLSRVFIKASKKAYSNNQDDFKNAIERTGGLFILDKNYQDIFFNETLMKLLGFEKVYDTSNNDKRVAKKLTLEEFLGEAKAESLQPANFSNKNSPFVSFSLKNEYLKNLIDPKKNKENNTLTMITSVGHVIENLRTYYKKANSSNNQVVEQYLNTYFNHIIKPIQDYISSHSSEQVAIKTLKDLFAVEYNAPSQDGSFTIERNSLVDSDITKWWNSNTKGKIDNVNDLKYILFGTNNLSSKTISMFLDLQTQQINIFMILMLVKKTSLKMKKVMLENTLIS</sequence>
<dbReference type="EMBL" id="LR738858">
    <property type="protein sequence ID" value="VZK65311.1"/>
    <property type="molecule type" value="Genomic_DNA"/>
</dbReference>
<keyword evidence="1" id="KW-0812">Transmembrane</keyword>
<name>A0A654IAY5_9MOLU</name>
<organism evidence="2">
    <name type="scientific">Mycoplasma feriruminatoris</name>
    <dbReference type="NCBI Taxonomy" id="1179777"/>
    <lineage>
        <taxon>Bacteria</taxon>
        <taxon>Bacillati</taxon>
        <taxon>Mycoplasmatota</taxon>
        <taxon>Mollicutes</taxon>
        <taxon>Mycoplasmataceae</taxon>
        <taxon>Mycoplasma</taxon>
    </lineage>
</organism>
<evidence type="ECO:0000313" key="2">
    <source>
        <dbReference type="EMBL" id="VZK65311.1"/>
    </source>
</evidence>